<evidence type="ECO:0000259" key="12">
    <source>
        <dbReference type="PROSITE" id="PS50089"/>
    </source>
</evidence>
<evidence type="ECO:0000256" key="7">
    <source>
        <dbReference type="ARBA" id="ARBA00022786"/>
    </source>
</evidence>
<dbReference type="SUPFAM" id="SSF57850">
    <property type="entry name" value="RING/U-box"/>
    <property type="match status" value="1"/>
</dbReference>
<dbReference type="AlphaFoldDB" id="A0AAV8GR34"/>
<evidence type="ECO:0000256" key="2">
    <source>
        <dbReference type="ARBA" id="ARBA00004308"/>
    </source>
</evidence>
<accession>A0AAV8GR34</accession>
<dbReference type="Pfam" id="PF13445">
    <property type="entry name" value="zf-RING_UBOX"/>
    <property type="match status" value="1"/>
</dbReference>
<comment type="catalytic activity">
    <reaction evidence="1 11">
        <text>S-ubiquitinyl-[E2 ubiquitin-conjugating enzyme]-L-cysteine + [acceptor protein]-L-lysine = [E2 ubiquitin-conjugating enzyme]-L-cysteine + N(6)-ubiquitinyl-[acceptor protein]-L-lysine.</text>
        <dbReference type="EC" id="2.3.2.27"/>
    </reaction>
</comment>
<dbReference type="Gene3D" id="3.30.40.10">
    <property type="entry name" value="Zinc/RING finger domain, C3HC4 (zinc finger)"/>
    <property type="match status" value="1"/>
</dbReference>
<dbReference type="InterPro" id="IPR017907">
    <property type="entry name" value="Znf_RING_CS"/>
</dbReference>
<comment type="caution">
    <text evidence="13">The sequence shown here is derived from an EMBL/GenBank/DDBJ whole genome shotgun (WGS) entry which is preliminary data.</text>
</comment>
<dbReference type="EMBL" id="JAMFTS010000001">
    <property type="protein sequence ID" value="KAJ4806056.1"/>
    <property type="molecule type" value="Genomic_DNA"/>
</dbReference>
<organism evidence="13 14">
    <name type="scientific">Rhynchospora pubera</name>
    <dbReference type="NCBI Taxonomy" id="906938"/>
    <lineage>
        <taxon>Eukaryota</taxon>
        <taxon>Viridiplantae</taxon>
        <taxon>Streptophyta</taxon>
        <taxon>Embryophyta</taxon>
        <taxon>Tracheophyta</taxon>
        <taxon>Spermatophyta</taxon>
        <taxon>Magnoliopsida</taxon>
        <taxon>Liliopsida</taxon>
        <taxon>Poales</taxon>
        <taxon>Cyperaceae</taxon>
        <taxon>Cyperoideae</taxon>
        <taxon>Rhynchosporeae</taxon>
        <taxon>Rhynchospora</taxon>
    </lineage>
</organism>
<keyword evidence="4 11" id="KW-0808">Transferase</keyword>
<dbReference type="Proteomes" id="UP001140206">
    <property type="component" value="Chromosome 1"/>
</dbReference>
<keyword evidence="14" id="KW-1185">Reference proteome</keyword>
<evidence type="ECO:0000313" key="13">
    <source>
        <dbReference type="EMBL" id="KAJ4806056.1"/>
    </source>
</evidence>
<dbReference type="PROSITE" id="PS50089">
    <property type="entry name" value="ZF_RING_2"/>
    <property type="match status" value="1"/>
</dbReference>
<dbReference type="GO" id="GO:0061630">
    <property type="term" value="F:ubiquitin protein ligase activity"/>
    <property type="evidence" value="ECO:0007669"/>
    <property type="project" value="UniProtKB-UniRule"/>
</dbReference>
<protein>
    <recommendedName>
        <fullName evidence="11">E3 ubiquitin-protein ligase RMA</fullName>
        <ecNumber evidence="11">2.3.2.27</ecNumber>
    </recommendedName>
    <alternativeName>
        <fullName evidence="11">Protein RING membrane-anchor</fullName>
    </alternativeName>
    <alternativeName>
        <fullName evidence="11">RING-type E3 ubiquitin transferase RMA</fullName>
    </alternativeName>
</protein>
<name>A0AAV8GR34_9POAL</name>
<keyword evidence="7 11" id="KW-0833">Ubl conjugation pathway</keyword>
<sequence length="175" mass="19608">MSQMDGEAPPSSSFDCNICLESVSEPVVTVCGHLYCWSCINGWVHHQHKTTGPTCPTCPTCKSPISYNSLIPLYGQGSSTSKFGTSNRPSRINCTRSREEEEDQLIMNDSNFNTWVDDRNFRNYCGLAGFAIGLTYDCPYRRLNVSDATQVVRIEIRLRLLLSVLLIVVLCVLLF</sequence>
<evidence type="ECO:0000256" key="9">
    <source>
        <dbReference type="ARBA" id="ARBA00023136"/>
    </source>
</evidence>
<dbReference type="GO" id="GO:0008270">
    <property type="term" value="F:zinc ion binding"/>
    <property type="evidence" value="ECO:0007669"/>
    <property type="project" value="UniProtKB-KW"/>
</dbReference>
<evidence type="ECO:0000256" key="8">
    <source>
        <dbReference type="ARBA" id="ARBA00022833"/>
    </source>
</evidence>
<keyword evidence="6 10" id="KW-0863">Zinc-finger</keyword>
<keyword evidence="9" id="KW-0472">Membrane</keyword>
<evidence type="ECO:0000313" key="14">
    <source>
        <dbReference type="Proteomes" id="UP001140206"/>
    </source>
</evidence>
<evidence type="ECO:0000256" key="10">
    <source>
        <dbReference type="PROSITE-ProRule" id="PRU00175"/>
    </source>
</evidence>
<dbReference type="PANTHER" id="PTHR12313">
    <property type="entry name" value="E3 UBIQUITIN-PROTEIN LIGASE RNF5-RELATED"/>
    <property type="match status" value="1"/>
</dbReference>
<dbReference type="PROSITE" id="PS00518">
    <property type="entry name" value="ZF_RING_1"/>
    <property type="match status" value="1"/>
</dbReference>
<evidence type="ECO:0000256" key="3">
    <source>
        <dbReference type="ARBA" id="ARBA00004906"/>
    </source>
</evidence>
<comment type="subcellular location">
    <subcellularLocation>
        <location evidence="2">Endomembrane system</location>
    </subcellularLocation>
    <subcellularLocation>
        <location evidence="11">Endoplasmic reticulum membrane</location>
        <topology evidence="11">Single-pass type IV membrane protein</topology>
    </subcellularLocation>
</comment>
<comment type="domain">
    <text evidence="11">The RING-type zinc finger domain is responsible for E3 ligase activity.</text>
</comment>
<dbReference type="InterPro" id="IPR013083">
    <property type="entry name" value="Znf_RING/FYVE/PHD"/>
</dbReference>
<dbReference type="EC" id="2.3.2.27" evidence="11"/>
<dbReference type="SMART" id="SM00184">
    <property type="entry name" value="RING"/>
    <property type="match status" value="1"/>
</dbReference>
<keyword evidence="8 11" id="KW-0862">Zinc</keyword>
<keyword evidence="5 11" id="KW-0479">Metal-binding</keyword>
<keyword evidence="11" id="KW-0256">Endoplasmic reticulum</keyword>
<evidence type="ECO:0000256" key="11">
    <source>
        <dbReference type="RuleBase" id="RU369090"/>
    </source>
</evidence>
<reference evidence="13" key="1">
    <citation type="submission" date="2022-08" db="EMBL/GenBank/DDBJ databases">
        <authorList>
            <person name="Marques A."/>
        </authorList>
    </citation>
    <scope>NUCLEOTIDE SEQUENCE</scope>
    <source>
        <strain evidence="13">RhyPub2mFocal</strain>
        <tissue evidence="13">Leaves</tissue>
    </source>
</reference>
<dbReference type="InterPro" id="IPR027370">
    <property type="entry name" value="Znf-RING_euk"/>
</dbReference>
<evidence type="ECO:0000256" key="4">
    <source>
        <dbReference type="ARBA" id="ARBA00022679"/>
    </source>
</evidence>
<comment type="function">
    <text evidence="11">E3 ubiquitin-protein ligase.</text>
</comment>
<comment type="pathway">
    <text evidence="3 11">Protein modification; protein ubiquitination.</text>
</comment>
<gene>
    <name evidence="13" type="ORF">LUZ62_018622</name>
</gene>
<feature type="domain" description="RING-type" evidence="12">
    <location>
        <begin position="16"/>
        <end position="58"/>
    </location>
</feature>
<evidence type="ECO:0000256" key="5">
    <source>
        <dbReference type="ARBA" id="ARBA00022723"/>
    </source>
</evidence>
<evidence type="ECO:0000256" key="6">
    <source>
        <dbReference type="ARBA" id="ARBA00022771"/>
    </source>
</evidence>
<dbReference type="GO" id="GO:0005789">
    <property type="term" value="C:endoplasmic reticulum membrane"/>
    <property type="evidence" value="ECO:0007669"/>
    <property type="project" value="UniProtKB-SubCell"/>
</dbReference>
<evidence type="ECO:0000256" key="1">
    <source>
        <dbReference type="ARBA" id="ARBA00000900"/>
    </source>
</evidence>
<proteinExistence type="predicted"/>
<dbReference type="InterPro" id="IPR001841">
    <property type="entry name" value="Znf_RING"/>
</dbReference>
<dbReference type="GO" id="GO:0006511">
    <property type="term" value="P:ubiquitin-dependent protein catabolic process"/>
    <property type="evidence" value="ECO:0007669"/>
    <property type="project" value="UniProtKB-UniRule"/>
</dbReference>
<dbReference type="InterPro" id="IPR045103">
    <property type="entry name" value="RNF5/RNF185-like"/>
</dbReference>